<dbReference type="Pfam" id="PF07045">
    <property type="entry name" value="DUF1330"/>
    <property type="match status" value="1"/>
</dbReference>
<evidence type="ECO:0000313" key="2">
    <source>
        <dbReference type="EMBL" id="RCL75493.1"/>
    </source>
</evidence>
<dbReference type="Gene3D" id="3.30.70.100">
    <property type="match status" value="1"/>
</dbReference>
<dbReference type="AlphaFoldDB" id="A0A368DW49"/>
<dbReference type="Proteomes" id="UP000252132">
    <property type="component" value="Unassembled WGS sequence"/>
</dbReference>
<dbReference type="InterPro" id="IPR010753">
    <property type="entry name" value="DUF1330"/>
</dbReference>
<dbReference type="EMBL" id="QOQF01000033">
    <property type="protein sequence ID" value="RCL75493.1"/>
    <property type="molecule type" value="Genomic_DNA"/>
</dbReference>
<dbReference type="PANTHER" id="PTHR40257:SF1">
    <property type="entry name" value="DUF1330 DOMAIN-CONTAINING PROTEIN"/>
    <property type="match status" value="1"/>
</dbReference>
<accession>A0A368DW49</accession>
<evidence type="ECO:0000259" key="1">
    <source>
        <dbReference type="Pfam" id="PF07045"/>
    </source>
</evidence>
<sequence>MSLYPTDEQVDALKAGNSNDKVVMLNLLKFKNYASYAEYGKRVEAILPNYGGQVLFRGAVRSVFIGDNVPNFEAVLLVEYANHNKFLEMTNSEEYLSLHHFREDGLESQWLLSLSTF</sequence>
<reference evidence="2 3" key="1">
    <citation type="journal article" date="2018" name="Microbiome">
        <title>Fine metagenomic profile of the Mediterranean stratified and mixed water columns revealed by assembly and recruitment.</title>
        <authorList>
            <person name="Haro-Moreno J.M."/>
            <person name="Lopez-Perez M."/>
            <person name="De La Torre J.R."/>
            <person name="Picazo A."/>
            <person name="Camacho A."/>
            <person name="Rodriguez-Valera F."/>
        </authorList>
    </citation>
    <scope>NUCLEOTIDE SEQUENCE [LARGE SCALE GENOMIC DNA]</scope>
    <source>
        <strain evidence="2">MED-G55</strain>
    </source>
</reference>
<gene>
    <name evidence="2" type="ORF">DBW69_06305</name>
</gene>
<dbReference type="SUPFAM" id="SSF54909">
    <property type="entry name" value="Dimeric alpha+beta barrel"/>
    <property type="match status" value="1"/>
</dbReference>
<name>A0A368DW49_9PROT</name>
<protein>
    <submittedName>
        <fullName evidence="2">DUF1330 domain-containing protein</fullName>
    </submittedName>
</protein>
<dbReference type="InterPro" id="IPR011008">
    <property type="entry name" value="Dimeric_a/b-barrel"/>
</dbReference>
<proteinExistence type="predicted"/>
<feature type="domain" description="DUF1330" evidence="1">
    <location>
        <begin position="27"/>
        <end position="109"/>
    </location>
</feature>
<evidence type="ECO:0000313" key="3">
    <source>
        <dbReference type="Proteomes" id="UP000252132"/>
    </source>
</evidence>
<organism evidence="2 3">
    <name type="scientific">PS1 clade bacterium</name>
    <dbReference type="NCBI Taxonomy" id="2175152"/>
    <lineage>
        <taxon>Bacteria</taxon>
        <taxon>Pseudomonadati</taxon>
        <taxon>Pseudomonadota</taxon>
        <taxon>Alphaproteobacteria</taxon>
        <taxon>PS1 clade</taxon>
    </lineage>
</organism>
<dbReference type="PANTHER" id="PTHR40257">
    <property type="match status" value="1"/>
</dbReference>
<comment type="caution">
    <text evidence="2">The sequence shown here is derived from an EMBL/GenBank/DDBJ whole genome shotgun (WGS) entry which is preliminary data.</text>
</comment>